<dbReference type="RefSeq" id="WP_284352769.1">
    <property type="nucleotide sequence ID" value="NZ_BRXS01000009.1"/>
</dbReference>
<evidence type="ECO:0000259" key="2">
    <source>
        <dbReference type="PROSITE" id="PS50983"/>
    </source>
</evidence>
<proteinExistence type="predicted"/>
<evidence type="ECO:0000313" key="3">
    <source>
        <dbReference type="EMBL" id="GLC28373.1"/>
    </source>
</evidence>
<dbReference type="InterPro" id="IPR002491">
    <property type="entry name" value="ABC_transptr_periplasmic_BD"/>
</dbReference>
<sequence length="257" mass="27062">MRIVSLCPSLTELVFDLGRGDALVGRTKFCVHPADRVAAVEKVGGTKNPKLARIVELAPDLVLLNEEENRREAAEALAAAGIPLHVSFPRDAAGTAAMVRDLGAALDARDAAESIAADIEARSARVRAAADARAATGAPPVRWAYLIWRRPWMAVSGDTFVHALLAQAGGANVFADAEARYPEVTPTALTAADPDVVLLSSEPFPFTGAHADELAAETGLPRERFVLADGELLSWHGSRTPAGVDYAAQVLGLTPQS</sequence>
<dbReference type="PROSITE" id="PS50983">
    <property type="entry name" value="FE_B12_PBP"/>
    <property type="match status" value="1"/>
</dbReference>
<dbReference type="PANTHER" id="PTHR30535:SF35">
    <property type="entry name" value="PERIPLASMIC BINDING PROTEIN"/>
    <property type="match status" value="1"/>
</dbReference>
<accession>A0AA37QM46</accession>
<keyword evidence="1" id="KW-0732">Signal</keyword>
<dbReference type="SUPFAM" id="SSF53807">
    <property type="entry name" value="Helical backbone' metal receptor"/>
    <property type="match status" value="1"/>
</dbReference>
<dbReference type="EMBL" id="BRXS01000009">
    <property type="protein sequence ID" value="GLC28373.1"/>
    <property type="molecule type" value="Genomic_DNA"/>
</dbReference>
<dbReference type="InterPro" id="IPR054828">
    <property type="entry name" value="Vit_B12_bind_prot"/>
</dbReference>
<dbReference type="AlphaFoldDB" id="A0AA37QM46"/>
<dbReference type="PANTHER" id="PTHR30535">
    <property type="entry name" value="VITAMIN B12-BINDING PROTEIN"/>
    <property type="match status" value="1"/>
</dbReference>
<dbReference type="Pfam" id="PF01497">
    <property type="entry name" value="Peripla_BP_2"/>
    <property type="match status" value="1"/>
</dbReference>
<comment type="caution">
    <text evidence="3">The sequence shown here is derived from an EMBL/GenBank/DDBJ whole genome shotgun (WGS) entry which is preliminary data.</text>
</comment>
<dbReference type="NCBIfam" id="NF038402">
    <property type="entry name" value="TroA_like"/>
    <property type="match status" value="1"/>
</dbReference>
<evidence type="ECO:0000313" key="4">
    <source>
        <dbReference type="Proteomes" id="UP001161325"/>
    </source>
</evidence>
<protein>
    <submittedName>
        <fullName evidence="3">ABC transporter substrate-binding protein</fullName>
    </submittedName>
</protein>
<dbReference type="Gene3D" id="3.40.50.1980">
    <property type="entry name" value="Nitrogenase molybdenum iron protein domain"/>
    <property type="match status" value="2"/>
</dbReference>
<organism evidence="3 4">
    <name type="scientific">Roseisolibacter agri</name>
    <dbReference type="NCBI Taxonomy" id="2014610"/>
    <lineage>
        <taxon>Bacteria</taxon>
        <taxon>Pseudomonadati</taxon>
        <taxon>Gemmatimonadota</taxon>
        <taxon>Gemmatimonadia</taxon>
        <taxon>Gemmatimonadales</taxon>
        <taxon>Gemmatimonadaceae</taxon>
        <taxon>Roseisolibacter</taxon>
    </lineage>
</organism>
<evidence type="ECO:0000256" key="1">
    <source>
        <dbReference type="ARBA" id="ARBA00022729"/>
    </source>
</evidence>
<dbReference type="InterPro" id="IPR050902">
    <property type="entry name" value="ABC_Transporter_SBP"/>
</dbReference>
<keyword evidence="4" id="KW-1185">Reference proteome</keyword>
<reference evidence="3" key="1">
    <citation type="submission" date="2022-08" db="EMBL/GenBank/DDBJ databases">
        <title>Draft genome sequencing of Roseisolibacter agri AW1220.</title>
        <authorList>
            <person name="Tobiishi Y."/>
            <person name="Tonouchi A."/>
        </authorList>
    </citation>
    <scope>NUCLEOTIDE SEQUENCE</scope>
    <source>
        <strain evidence="3">AW1220</strain>
    </source>
</reference>
<name>A0AA37QM46_9BACT</name>
<feature type="domain" description="Fe/B12 periplasmic-binding" evidence="2">
    <location>
        <begin position="2"/>
        <end position="257"/>
    </location>
</feature>
<gene>
    <name evidence="3" type="ORF">rosag_48860</name>
</gene>
<dbReference type="Proteomes" id="UP001161325">
    <property type="component" value="Unassembled WGS sequence"/>
</dbReference>